<evidence type="ECO:0000313" key="3">
    <source>
        <dbReference type="Proteomes" id="UP000547209"/>
    </source>
</evidence>
<proteinExistence type="predicted"/>
<dbReference type="GO" id="GO:0005737">
    <property type="term" value="C:cytoplasm"/>
    <property type="evidence" value="ECO:0007669"/>
    <property type="project" value="TreeGrafter"/>
</dbReference>
<name>A0A7X0RU46_9BACL</name>
<evidence type="ECO:0000313" key="2">
    <source>
        <dbReference type="EMBL" id="MBB6673742.1"/>
    </source>
</evidence>
<gene>
    <name evidence="2" type="ORF">H7C19_23970</name>
</gene>
<dbReference type="RefSeq" id="WP_185671598.1">
    <property type="nucleotide sequence ID" value="NZ_JACJVP010000041.1"/>
</dbReference>
<dbReference type="InterPro" id="IPR029052">
    <property type="entry name" value="Metallo-depent_PP-like"/>
</dbReference>
<dbReference type="EMBL" id="JACJVP010000041">
    <property type="protein sequence ID" value="MBB6673742.1"/>
    <property type="molecule type" value="Genomic_DNA"/>
</dbReference>
<dbReference type="PANTHER" id="PTHR42850:SF4">
    <property type="entry name" value="ZINC-DEPENDENT ENDOPOLYPHOSPHATASE"/>
    <property type="match status" value="1"/>
</dbReference>
<dbReference type="InterPro" id="IPR004843">
    <property type="entry name" value="Calcineurin-like_PHP"/>
</dbReference>
<dbReference type="GO" id="GO:0110154">
    <property type="term" value="P:RNA decapping"/>
    <property type="evidence" value="ECO:0007669"/>
    <property type="project" value="TreeGrafter"/>
</dbReference>
<protein>
    <submittedName>
        <fullName evidence="2">Serine/threonine protein phosphatase</fullName>
    </submittedName>
</protein>
<dbReference type="AlphaFoldDB" id="A0A7X0RU46"/>
<feature type="domain" description="Calcineurin-like phosphoesterase" evidence="1">
    <location>
        <begin position="3"/>
        <end position="158"/>
    </location>
</feature>
<reference evidence="2 3" key="1">
    <citation type="submission" date="2020-08" db="EMBL/GenBank/DDBJ databases">
        <title>Cohnella phylogeny.</title>
        <authorList>
            <person name="Dunlap C."/>
        </authorList>
    </citation>
    <scope>NUCLEOTIDE SEQUENCE [LARGE SCALE GENOMIC DNA]</scope>
    <source>
        <strain evidence="2 3">DSM 28246</strain>
    </source>
</reference>
<sequence>MGRLFVISDIHGYGYLLERLLREAGYRSAEDRLFLLGDYVNKGPDSLGTLEYVDRLCAAGAVALQGNNERKWLLQMPREIALDPVEEQRCRSIIAKMPLWARCGRFLFVHAGLRPAIPMALQSAEDLTTIREPFHQSPAPTGNIVVFGHTSTFRFGVRPDALWFGDGKIGIDTGAGHGHYLSLVELTEGWQWSVPVSPPSPIRRIRVPISKFK</sequence>
<dbReference type="PANTHER" id="PTHR42850">
    <property type="entry name" value="METALLOPHOSPHOESTERASE"/>
    <property type="match status" value="1"/>
</dbReference>
<organism evidence="2 3">
    <name type="scientific">Cohnella nanjingensis</name>
    <dbReference type="NCBI Taxonomy" id="1387779"/>
    <lineage>
        <taxon>Bacteria</taxon>
        <taxon>Bacillati</taxon>
        <taxon>Bacillota</taxon>
        <taxon>Bacilli</taxon>
        <taxon>Bacillales</taxon>
        <taxon>Paenibacillaceae</taxon>
        <taxon>Cohnella</taxon>
    </lineage>
</organism>
<dbReference type="InterPro" id="IPR050126">
    <property type="entry name" value="Ap4A_hydrolase"/>
</dbReference>
<dbReference type="GO" id="GO:0016791">
    <property type="term" value="F:phosphatase activity"/>
    <property type="evidence" value="ECO:0007669"/>
    <property type="project" value="TreeGrafter"/>
</dbReference>
<accession>A0A7X0RU46</accession>
<keyword evidence="3" id="KW-1185">Reference proteome</keyword>
<evidence type="ECO:0000259" key="1">
    <source>
        <dbReference type="Pfam" id="PF00149"/>
    </source>
</evidence>
<dbReference type="Gene3D" id="3.60.21.10">
    <property type="match status" value="1"/>
</dbReference>
<comment type="caution">
    <text evidence="2">The sequence shown here is derived from an EMBL/GenBank/DDBJ whole genome shotgun (WGS) entry which is preliminary data.</text>
</comment>
<dbReference type="SUPFAM" id="SSF56300">
    <property type="entry name" value="Metallo-dependent phosphatases"/>
    <property type="match status" value="1"/>
</dbReference>
<dbReference type="Proteomes" id="UP000547209">
    <property type="component" value="Unassembled WGS sequence"/>
</dbReference>
<dbReference type="Pfam" id="PF00149">
    <property type="entry name" value="Metallophos"/>
    <property type="match status" value="1"/>
</dbReference>
<dbReference type="GO" id="GO:0008803">
    <property type="term" value="F:bis(5'-nucleosyl)-tetraphosphatase (symmetrical) activity"/>
    <property type="evidence" value="ECO:0007669"/>
    <property type="project" value="TreeGrafter"/>
</dbReference>